<feature type="domain" description="AMP-dependent synthetase/ligase" evidence="1">
    <location>
        <begin position="70"/>
        <end position="273"/>
    </location>
</feature>
<keyword evidence="3" id="KW-1185">Reference proteome</keyword>
<dbReference type="Gene3D" id="3.40.50.12780">
    <property type="entry name" value="N-terminal domain of ligase-like"/>
    <property type="match status" value="1"/>
</dbReference>
<dbReference type="GeneID" id="32803950"/>
<evidence type="ECO:0000313" key="2">
    <source>
        <dbReference type="EMBL" id="WMW05600.1"/>
    </source>
</evidence>
<organism evidence="2 3">
    <name type="scientific">Pseudomonas entomophila</name>
    <dbReference type="NCBI Taxonomy" id="312306"/>
    <lineage>
        <taxon>Bacteria</taxon>
        <taxon>Pseudomonadati</taxon>
        <taxon>Pseudomonadota</taxon>
        <taxon>Gammaproteobacteria</taxon>
        <taxon>Pseudomonadales</taxon>
        <taxon>Pseudomonadaceae</taxon>
        <taxon>Pseudomonas</taxon>
    </lineage>
</organism>
<dbReference type="RefSeq" id="WP_011531997.1">
    <property type="nucleotide sequence ID" value="NZ_CP132921.1"/>
</dbReference>
<dbReference type="Pfam" id="PF00501">
    <property type="entry name" value="AMP-binding"/>
    <property type="match status" value="1"/>
</dbReference>
<proteinExistence type="predicted"/>
<dbReference type="PANTHER" id="PTHR43845">
    <property type="entry name" value="BLR5969 PROTEIN"/>
    <property type="match status" value="1"/>
</dbReference>
<gene>
    <name evidence="2" type="ORF">RAH46_25315</name>
</gene>
<sequence>MDYSSKCPLALAWLVDHVRAHSPYYARLYRDLPKAGWTLADLPMVDAQQYWARGAVLEDWPVLTGPVTDAIVYKTGGTTGAAKHSVYTQAEWDQFITTFGRSLCAWLEPGDRVANLFFAGDLYASFLFIQGALAKTQLPICVFPFTGAVDPQALATQVTQHGINVLAGVPGKLLHAIASLEQDGIQLPGVRTVLYGGESVFAEQRALFKAVLPNAKVVSIGCASVDAGLIGASTVDCAPGEHRVFEPDTLVEIVDEASGEPIHEANRTGLLLVTNLTRALMPVIRYPVGDLAQWTEAPGSASRKFKLAGRSSLGHRVRIGYATLFPDELAVAIEERLGQCQWQLVIDRKNGTDFIVLRIAHPGDGGCAEALLQSLKAGDAAVVELMEKGALVVSVSWCQPLDLVTNQRTGKLLRVVDRRDYQPLLEEAAR</sequence>
<accession>A0ABY9QR48</accession>
<evidence type="ECO:0000313" key="3">
    <source>
        <dbReference type="Proteomes" id="UP001183127"/>
    </source>
</evidence>
<reference evidence="2 3" key="1">
    <citation type="submission" date="2023-08" db="EMBL/GenBank/DDBJ databases">
        <title>Complete Genome Sequence of Pseudomonas entomophila TVIN A01.</title>
        <authorList>
            <person name="Shelke T."/>
            <person name="Mahar N.S."/>
            <person name="Gupta I."/>
            <person name="Gupta V."/>
        </authorList>
    </citation>
    <scope>NUCLEOTIDE SEQUENCE [LARGE SCALE GENOMIC DNA]</scope>
    <source>
        <strain evidence="2 3">TVIN-A01</strain>
    </source>
</reference>
<dbReference type="SUPFAM" id="SSF56801">
    <property type="entry name" value="Acetyl-CoA synthetase-like"/>
    <property type="match status" value="1"/>
</dbReference>
<dbReference type="InterPro" id="IPR042099">
    <property type="entry name" value="ANL_N_sf"/>
</dbReference>
<dbReference type="InterPro" id="IPR000873">
    <property type="entry name" value="AMP-dep_synth/lig_dom"/>
</dbReference>
<evidence type="ECO:0000259" key="1">
    <source>
        <dbReference type="Pfam" id="PF00501"/>
    </source>
</evidence>
<dbReference type="PANTHER" id="PTHR43845:SF1">
    <property type="entry name" value="BLR5969 PROTEIN"/>
    <property type="match status" value="1"/>
</dbReference>
<name>A0ABY9QR48_9PSED</name>
<dbReference type="EMBL" id="CP132921">
    <property type="protein sequence ID" value="WMW05600.1"/>
    <property type="molecule type" value="Genomic_DNA"/>
</dbReference>
<protein>
    <submittedName>
        <fullName evidence="2">AMP-binding protein</fullName>
    </submittedName>
</protein>
<dbReference type="Proteomes" id="UP001183127">
    <property type="component" value="Chromosome"/>
</dbReference>